<dbReference type="Proteomes" id="UP001582793">
    <property type="component" value="Unassembled WGS sequence"/>
</dbReference>
<evidence type="ECO:0000313" key="2">
    <source>
        <dbReference type="Proteomes" id="UP001582793"/>
    </source>
</evidence>
<accession>A0ABV5D090</accession>
<comment type="caution">
    <text evidence="1">The sequence shown here is derived from an EMBL/GenBank/DDBJ whole genome shotgun (WGS) entry which is preliminary data.</text>
</comment>
<dbReference type="EMBL" id="JBCGDC010000143">
    <property type="protein sequence ID" value="MFB6397429.1"/>
    <property type="molecule type" value="Genomic_DNA"/>
</dbReference>
<reference evidence="1 2" key="1">
    <citation type="submission" date="2024-04" db="EMBL/GenBank/DDBJ databases">
        <title>Polymorphospora sp. isolated from Baiyangdian Lake in Xiong'an New Area.</title>
        <authorList>
            <person name="Zhang X."/>
            <person name="Liu J."/>
        </authorList>
    </citation>
    <scope>NUCLEOTIDE SEQUENCE [LARGE SCALE GENOMIC DNA]</scope>
    <source>
        <strain evidence="1 2">2-325</strain>
    </source>
</reference>
<proteinExistence type="predicted"/>
<protein>
    <submittedName>
        <fullName evidence="1">Uncharacterized protein</fullName>
    </submittedName>
</protein>
<sequence>MRWTYDGTIRNVLWIGGAQWAGKTTVAAILTSRYGLTHYHCDYHDSRAHEDRRNAARARQGQPPQRATALGIRVIEVDGTENAESIADEVADHFSAVMTA</sequence>
<organism evidence="1 2">
    <name type="scientific">Polymorphospora lycopeni</name>
    <dbReference type="NCBI Taxonomy" id="3140240"/>
    <lineage>
        <taxon>Bacteria</taxon>
        <taxon>Bacillati</taxon>
        <taxon>Actinomycetota</taxon>
        <taxon>Actinomycetes</taxon>
        <taxon>Micromonosporales</taxon>
        <taxon>Micromonosporaceae</taxon>
        <taxon>Polymorphospora</taxon>
    </lineage>
</organism>
<dbReference type="RefSeq" id="WP_375736524.1">
    <property type="nucleotide sequence ID" value="NZ_JBCGDC010000143.1"/>
</dbReference>
<keyword evidence="2" id="KW-1185">Reference proteome</keyword>
<gene>
    <name evidence="1" type="ORF">AAFH96_30710</name>
</gene>
<evidence type="ECO:0000313" key="1">
    <source>
        <dbReference type="EMBL" id="MFB6397429.1"/>
    </source>
</evidence>
<name>A0ABV5D090_9ACTN</name>